<dbReference type="InterPro" id="IPR050149">
    <property type="entry name" value="Collagen_superfamily"/>
</dbReference>
<dbReference type="PANTHER" id="PTHR24023">
    <property type="entry name" value="COLLAGEN ALPHA"/>
    <property type="match status" value="1"/>
</dbReference>
<dbReference type="EMBL" id="CP031417">
    <property type="protein sequence ID" value="AXK80539.1"/>
    <property type="molecule type" value="Genomic_DNA"/>
</dbReference>
<dbReference type="InterPro" id="IPR008160">
    <property type="entry name" value="Collagen"/>
</dbReference>
<feature type="chain" id="PRO_5016583148" description="Collagen-like protein" evidence="2">
    <location>
        <begin position="20"/>
        <end position="144"/>
    </location>
</feature>
<dbReference type="Proteomes" id="UP000254889">
    <property type="component" value="Chromosome"/>
</dbReference>
<accession>A0A345ZUE2</accession>
<keyword evidence="4" id="KW-1185">Reference proteome</keyword>
<sequence length="144" mass="13608">MSMRIVTAAALTAIAFLLAGCFEGPQGPPGPTGPKGDSGVPGMMGAAGPAGAKGDPGPKGDKGDPGPKGDKGDPGAAGTADSKLRVIALGADQCGAAGCTVTCETGEVIASAVCAADSPLQPTIEASAAKCGPAKAMTAICAKK</sequence>
<dbReference type="OrthoDB" id="7960055at2"/>
<dbReference type="Pfam" id="PF01391">
    <property type="entry name" value="Collagen"/>
    <property type="match status" value="1"/>
</dbReference>
<dbReference type="GO" id="GO:0031012">
    <property type="term" value="C:extracellular matrix"/>
    <property type="evidence" value="ECO:0007669"/>
    <property type="project" value="TreeGrafter"/>
</dbReference>
<name>A0A345ZUE2_9HYPH</name>
<dbReference type="PROSITE" id="PS51257">
    <property type="entry name" value="PROKAR_LIPOPROTEIN"/>
    <property type="match status" value="1"/>
</dbReference>
<protein>
    <recommendedName>
        <fullName evidence="5">Collagen-like protein</fullName>
    </recommendedName>
</protein>
<feature type="signal peptide" evidence="2">
    <location>
        <begin position="1"/>
        <end position="19"/>
    </location>
</feature>
<dbReference type="KEGG" id="ptaw:DW352_08435"/>
<evidence type="ECO:0008006" key="5">
    <source>
        <dbReference type="Google" id="ProtNLM"/>
    </source>
</evidence>
<evidence type="ECO:0000256" key="1">
    <source>
        <dbReference type="SAM" id="MobiDB-lite"/>
    </source>
</evidence>
<proteinExistence type="predicted"/>
<dbReference type="AlphaFoldDB" id="A0A345ZUE2"/>
<dbReference type="PANTHER" id="PTHR24023:SF1082">
    <property type="entry name" value="COLLAGEN TRIPLE HELIX REPEAT"/>
    <property type="match status" value="1"/>
</dbReference>
<dbReference type="GO" id="GO:0005615">
    <property type="term" value="C:extracellular space"/>
    <property type="evidence" value="ECO:0007669"/>
    <property type="project" value="TreeGrafter"/>
</dbReference>
<feature type="region of interest" description="Disordered" evidence="1">
    <location>
        <begin position="27"/>
        <end position="79"/>
    </location>
</feature>
<evidence type="ECO:0000313" key="4">
    <source>
        <dbReference type="Proteomes" id="UP000254889"/>
    </source>
</evidence>
<feature type="compositionally biased region" description="Low complexity" evidence="1">
    <location>
        <begin position="46"/>
        <end position="55"/>
    </location>
</feature>
<keyword evidence="2" id="KW-0732">Signal</keyword>
<feature type="compositionally biased region" description="Basic and acidic residues" evidence="1">
    <location>
        <begin position="56"/>
        <end position="73"/>
    </location>
</feature>
<reference evidence="3 4" key="1">
    <citation type="submission" date="2018-07" db="EMBL/GenBank/DDBJ databases">
        <authorList>
            <person name="Quirk P.G."/>
            <person name="Krulwich T.A."/>
        </authorList>
    </citation>
    <scope>NUCLEOTIDE SEQUENCE [LARGE SCALE GENOMIC DNA]</scope>
    <source>
        <strain evidence="3 4">CC-BB4</strain>
    </source>
</reference>
<evidence type="ECO:0000256" key="2">
    <source>
        <dbReference type="SAM" id="SignalP"/>
    </source>
</evidence>
<evidence type="ECO:0000313" key="3">
    <source>
        <dbReference type="EMBL" id="AXK80539.1"/>
    </source>
</evidence>
<organism evidence="3 4">
    <name type="scientific">Pseudolabrys taiwanensis</name>
    <dbReference type="NCBI Taxonomy" id="331696"/>
    <lineage>
        <taxon>Bacteria</taxon>
        <taxon>Pseudomonadati</taxon>
        <taxon>Pseudomonadota</taxon>
        <taxon>Alphaproteobacteria</taxon>
        <taxon>Hyphomicrobiales</taxon>
        <taxon>Xanthobacteraceae</taxon>
        <taxon>Pseudolabrys</taxon>
    </lineage>
</organism>
<gene>
    <name evidence="3" type="ORF">DW352_08435</name>
</gene>